<reference evidence="5 6" key="1">
    <citation type="submission" date="2017-08" db="EMBL/GenBank/DDBJ databases">
        <title>Draft genome sequence of filamentous cyanobacterium Calothrix elsteri CCALA 953.</title>
        <authorList>
            <person name="Gagunashvili A.N."/>
            <person name="Elster J."/>
            <person name="Andresson O.S."/>
        </authorList>
    </citation>
    <scope>NUCLEOTIDE SEQUENCE [LARGE SCALE GENOMIC DNA]</scope>
    <source>
        <strain evidence="5 6">CCALA 953</strain>
    </source>
</reference>
<dbReference type="PANTHER" id="PTHR30055">
    <property type="entry name" value="HTH-TYPE TRANSCRIPTIONAL REGULATOR RUTR"/>
    <property type="match status" value="1"/>
</dbReference>
<dbReference type="InterPro" id="IPR001647">
    <property type="entry name" value="HTH_TetR"/>
</dbReference>
<comment type="caution">
    <text evidence="5">The sequence shown here is derived from an EMBL/GenBank/DDBJ whole genome shotgun (WGS) entry which is preliminary data.</text>
</comment>
<evidence type="ECO:0000259" key="4">
    <source>
        <dbReference type="PROSITE" id="PS50977"/>
    </source>
</evidence>
<dbReference type="InterPro" id="IPR009057">
    <property type="entry name" value="Homeodomain-like_sf"/>
</dbReference>
<dbReference type="Gene3D" id="1.10.357.10">
    <property type="entry name" value="Tetracycline Repressor, domain 2"/>
    <property type="match status" value="1"/>
</dbReference>
<evidence type="ECO:0000313" key="6">
    <source>
        <dbReference type="Proteomes" id="UP000218238"/>
    </source>
</evidence>
<dbReference type="PROSITE" id="PS50977">
    <property type="entry name" value="HTH_TETR_2"/>
    <property type="match status" value="1"/>
</dbReference>
<dbReference type="PANTHER" id="PTHR30055:SF226">
    <property type="entry name" value="HTH-TYPE TRANSCRIPTIONAL REGULATOR PKSA"/>
    <property type="match status" value="1"/>
</dbReference>
<dbReference type="Pfam" id="PF17918">
    <property type="entry name" value="TetR_C_15"/>
    <property type="match status" value="1"/>
</dbReference>
<protein>
    <submittedName>
        <fullName evidence="5">TetR family transcriptional regulator</fullName>
    </submittedName>
</protein>
<feature type="DNA-binding region" description="H-T-H motif" evidence="2">
    <location>
        <begin position="43"/>
        <end position="62"/>
    </location>
</feature>
<evidence type="ECO:0000313" key="5">
    <source>
        <dbReference type="EMBL" id="PAX53885.1"/>
    </source>
</evidence>
<keyword evidence="1 2" id="KW-0238">DNA-binding</keyword>
<sequence length="251" mass="28790">MKSPSEPSKMRRQPQQQRSQERVKRILDAAVEVFDELGFEAATMNAIASRADTAIGSLYQFFPDKLAIFQALEVRHLERVSAAWGKISNLNVIELPFADFIKTMVGIYKEVFEEPTSRLVFIQYFTSKTMFQRIDDSLTQQGIDFQANLLKARNPKLCQEKCNLLAEVCVQAANALIVVALRGSEVHREEIFQQIEELLIAYLLPYDGERSNDKVMIVCPKCDSRNLSKNGFRHGKQRYLCKDCGRQFLDR</sequence>
<evidence type="ECO:0000256" key="1">
    <source>
        <dbReference type="ARBA" id="ARBA00023125"/>
    </source>
</evidence>
<dbReference type="GO" id="GO:0000976">
    <property type="term" value="F:transcription cis-regulatory region binding"/>
    <property type="evidence" value="ECO:0007669"/>
    <property type="project" value="TreeGrafter"/>
</dbReference>
<dbReference type="InterPro" id="IPR041669">
    <property type="entry name" value="TetR_C_15"/>
</dbReference>
<dbReference type="Pfam" id="PF00440">
    <property type="entry name" value="TetR_N"/>
    <property type="match status" value="1"/>
</dbReference>
<evidence type="ECO:0000256" key="3">
    <source>
        <dbReference type="SAM" id="MobiDB-lite"/>
    </source>
</evidence>
<dbReference type="InterPro" id="IPR050109">
    <property type="entry name" value="HTH-type_TetR-like_transc_reg"/>
</dbReference>
<accession>A0A2A2TJL7</accession>
<feature type="region of interest" description="Disordered" evidence="3">
    <location>
        <begin position="1"/>
        <end position="21"/>
    </location>
</feature>
<dbReference type="PRINTS" id="PR00455">
    <property type="entry name" value="HTHTETR"/>
</dbReference>
<organism evidence="5 6">
    <name type="scientific">Brunnivagina elsteri CCALA 953</name>
    <dbReference type="NCBI Taxonomy" id="987040"/>
    <lineage>
        <taxon>Bacteria</taxon>
        <taxon>Bacillati</taxon>
        <taxon>Cyanobacteriota</taxon>
        <taxon>Cyanophyceae</taxon>
        <taxon>Nostocales</taxon>
        <taxon>Calotrichaceae</taxon>
        <taxon>Brunnivagina</taxon>
    </lineage>
</organism>
<name>A0A2A2TJL7_9CYAN</name>
<keyword evidence="6" id="KW-1185">Reference proteome</keyword>
<dbReference type="OrthoDB" id="9783238at2"/>
<dbReference type="EMBL" id="NTFS01000126">
    <property type="protein sequence ID" value="PAX53885.1"/>
    <property type="molecule type" value="Genomic_DNA"/>
</dbReference>
<dbReference type="RefSeq" id="WP_095722115.1">
    <property type="nucleotide sequence ID" value="NZ_NTFS01000126.1"/>
</dbReference>
<gene>
    <name evidence="5" type="ORF">CK510_13035</name>
</gene>
<dbReference type="Proteomes" id="UP000218238">
    <property type="component" value="Unassembled WGS sequence"/>
</dbReference>
<evidence type="ECO:0000256" key="2">
    <source>
        <dbReference type="PROSITE-ProRule" id="PRU00335"/>
    </source>
</evidence>
<dbReference type="GO" id="GO:0003700">
    <property type="term" value="F:DNA-binding transcription factor activity"/>
    <property type="evidence" value="ECO:0007669"/>
    <property type="project" value="TreeGrafter"/>
</dbReference>
<dbReference type="SUPFAM" id="SSF46689">
    <property type="entry name" value="Homeodomain-like"/>
    <property type="match status" value="1"/>
</dbReference>
<proteinExistence type="predicted"/>
<dbReference type="AlphaFoldDB" id="A0A2A2TJL7"/>
<feature type="domain" description="HTH tetR-type" evidence="4">
    <location>
        <begin position="20"/>
        <end position="80"/>
    </location>
</feature>